<dbReference type="InterPro" id="IPR052097">
    <property type="entry name" value="SET-MYND_domain_protein"/>
</dbReference>
<accession>A0A0G4HGJ5</accession>
<sequence length="1114" mass="118294">MQQSPESPLLGFLKKNCPALLKETANAIGRMVKTVGQNDAAERLAEEIFQAFEAVVKSSPAPSEDLTVIDEFLSQPSPSHGKSTERALWWKEEGNRFVGKAKSSKETVQTEENARVAVYAYSRALSLSEEGDGDGLLRTALLSNRSHAFLLCGLPLCALADASACILSDPQGVFPKAFFRRAQALEAVQNDGVGALGVHYEGPCSKVSHSLAADSTAAGREERRRERERMKRALFEEALREESRLSVATACQFMSAEVRKNDTRGRHVMLTSSENVTAHRGTHLVLRERPAAVFLSLSPVSLLSSEAGEKNKKKETKKGSADLLEGPDFSICAGCLLPVGGLSGGFSPPSSFLSPGLAASSAPDARGAEAGSSSLTEDSGFGEMEPAGCVERQKESALDEDTLAGSCEFKGAEGSSGSREKQWQERRWCPPLSVPCLGCSAVLFCSEKCRDESAHARLSDCGIGGARGILSSTDGTVGVCGTRLAQLLSPEGVLALQSCAKETGEREEDEIGALCGGIPLSADDSLDCALQSWAVSKALTKSGRASFSGGKVLWRLLQARSNAFGISLWCRDSRSPASSLFDSSGKTGRGRVNPVLGGRMRVVGVGLYRKASMFNHSCSPNCTASFNGDLISVLRSAGTVVVSEGRSANAQEHALQEENGELCVSYGTLAGRESREERQDHLRRVYGFECTCDACEGGALAQKLASMAGSLRANGRMDVPLEVCVQKRTEGWARGLFSELVGLLRPCGECFDARSAVVGFQGGGSENCGGDSEAASQSRRGVLGCLPSRPPRSLDGWLEVARDLCGEGDGSVIDRAERVLRVLSGAGSEIETSSVVSCLAGWGHSVWVGVGRCLSCGSQEAKRWKEFGSLRETEGLGRGRGTRRTCETGRDKEGEREEREGESVREIGMTTVEAVRRAVGESGLLHFSASGALREAAESCRDSTEESVRIAGAAAGLTSAALLALHFPLGGRSPEAAGAFARSLCDVLNVKGEDRVKVKGAMEGRAGEGEREASWKVAETAAERDRRGEEIGSQRVVQSSNGEKVEGESTHASLRASIGSQRVVQSSNGGKVEGKESEICDRRAVCLESVRECEQRLRHCLGPVHPCVLEVAGV</sequence>
<feature type="region of interest" description="Disordered" evidence="4">
    <location>
        <begin position="874"/>
        <end position="900"/>
    </location>
</feature>
<proteinExistence type="predicted"/>
<gene>
    <name evidence="5" type="ORF">Cvel_27377</name>
</gene>
<feature type="region of interest" description="Disordered" evidence="4">
    <location>
        <begin position="353"/>
        <end position="397"/>
    </location>
</feature>
<evidence type="ECO:0000256" key="4">
    <source>
        <dbReference type="SAM" id="MobiDB-lite"/>
    </source>
</evidence>
<dbReference type="GO" id="GO:0042826">
    <property type="term" value="F:histone deacetylase binding"/>
    <property type="evidence" value="ECO:0007669"/>
    <property type="project" value="TreeGrafter"/>
</dbReference>
<evidence type="ECO:0000313" key="5">
    <source>
        <dbReference type="EMBL" id="CEM43232.1"/>
    </source>
</evidence>
<dbReference type="SUPFAM" id="SSF82199">
    <property type="entry name" value="SET domain"/>
    <property type="match status" value="1"/>
</dbReference>
<dbReference type="VEuPathDB" id="CryptoDB:Cvel_27377"/>
<dbReference type="GO" id="GO:0005737">
    <property type="term" value="C:cytoplasm"/>
    <property type="evidence" value="ECO:0007669"/>
    <property type="project" value="TreeGrafter"/>
</dbReference>
<keyword evidence="1" id="KW-0489">Methyltransferase</keyword>
<dbReference type="InterPro" id="IPR011990">
    <property type="entry name" value="TPR-like_helical_dom_sf"/>
</dbReference>
<dbReference type="PANTHER" id="PTHR46165">
    <property type="entry name" value="SET AND MYND DOMAIN-CONTAINING PROTEIN 4"/>
    <property type="match status" value="1"/>
</dbReference>
<dbReference type="GO" id="GO:0005634">
    <property type="term" value="C:nucleus"/>
    <property type="evidence" value="ECO:0007669"/>
    <property type="project" value="TreeGrafter"/>
</dbReference>
<feature type="region of interest" description="Disordered" evidence="4">
    <location>
        <begin position="1021"/>
        <end position="1052"/>
    </location>
</feature>
<dbReference type="PANTHER" id="PTHR46165:SF2">
    <property type="entry name" value="SET AND MYND DOMAIN-CONTAINING PROTEIN 4"/>
    <property type="match status" value="1"/>
</dbReference>
<feature type="compositionally biased region" description="Basic and acidic residues" evidence="4">
    <location>
        <begin position="884"/>
        <end position="900"/>
    </location>
</feature>
<dbReference type="GO" id="GO:0032259">
    <property type="term" value="P:methylation"/>
    <property type="evidence" value="ECO:0007669"/>
    <property type="project" value="UniProtKB-KW"/>
</dbReference>
<dbReference type="SUPFAM" id="SSF48452">
    <property type="entry name" value="TPR-like"/>
    <property type="match status" value="1"/>
</dbReference>
<dbReference type="Gene3D" id="2.170.270.10">
    <property type="entry name" value="SET domain"/>
    <property type="match status" value="1"/>
</dbReference>
<dbReference type="AlphaFoldDB" id="A0A0G4HGJ5"/>
<organism evidence="5">
    <name type="scientific">Chromera velia CCMP2878</name>
    <dbReference type="NCBI Taxonomy" id="1169474"/>
    <lineage>
        <taxon>Eukaryota</taxon>
        <taxon>Sar</taxon>
        <taxon>Alveolata</taxon>
        <taxon>Colpodellida</taxon>
        <taxon>Chromeraceae</taxon>
        <taxon>Chromera</taxon>
    </lineage>
</organism>
<evidence type="ECO:0008006" key="6">
    <source>
        <dbReference type="Google" id="ProtNLM"/>
    </source>
</evidence>
<dbReference type="GO" id="GO:0008168">
    <property type="term" value="F:methyltransferase activity"/>
    <property type="evidence" value="ECO:0007669"/>
    <property type="project" value="UniProtKB-KW"/>
</dbReference>
<name>A0A0G4HGJ5_9ALVE</name>
<dbReference type="InterPro" id="IPR046341">
    <property type="entry name" value="SET_dom_sf"/>
</dbReference>
<evidence type="ECO:0000256" key="3">
    <source>
        <dbReference type="ARBA" id="ARBA00022691"/>
    </source>
</evidence>
<evidence type="ECO:0000256" key="2">
    <source>
        <dbReference type="ARBA" id="ARBA00022679"/>
    </source>
</evidence>
<evidence type="ECO:0000256" key="1">
    <source>
        <dbReference type="ARBA" id="ARBA00022603"/>
    </source>
</evidence>
<dbReference type="EMBL" id="CDMZ01002637">
    <property type="protein sequence ID" value="CEM43232.1"/>
    <property type="molecule type" value="Genomic_DNA"/>
</dbReference>
<feature type="compositionally biased region" description="Basic and acidic residues" evidence="4">
    <location>
        <begin position="1021"/>
        <end position="1032"/>
    </location>
</feature>
<keyword evidence="2" id="KW-0808">Transferase</keyword>
<dbReference type="Gene3D" id="1.25.40.10">
    <property type="entry name" value="Tetratricopeptide repeat domain"/>
    <property type="match status" value="1"/>
</dbReference>
<protein>
    <recommendedName>
        <fullName evidence="6">SET domain-containing protein</fullName>
    </recommendedName>
</protein>
<reference evidence="5" key="1">
    <citation type="submission" date="2014-11" db="EMBL/GenBank/DDBJ databases">
        <authorList>
            <person name="Otto D Thomas"/>
            <person name="Naeem Raeece"/>
        </authorList>
    </citation>
    <scope>NUCLEOTIDE SEQUENCE</scope>
</reference>
<keyword evidence="3" id="KW-0949">S-adenosyl-L-methionine</keyword>
<feature type="compositionally biased region" description="Low complexity" evidence="4">
    <location>
        <begin position="353"/>
        <end position="363"/>
    </location>
</feature>